<organism evidence="3 4">
    <name type="scientific">Catenulispora subtropica</name>
    <dbReference type="NCBI Taxonomy" id="450798"/>
    <lineage>
        <taxon>Bacteria</taxon>
        <taxon>Bacillati</taxon>
        <taxon>Actinomycetota</taxon>
        <taxon>Actinomycetes</taxon>
        <taxon>Catenulisporales</taxon>
        <taxon>Catenulisporaceae</taxon>
        <taxon>Catenulispora</taxon>
    </lineage>
</organism>
<evidence type="ECO:0000313" key="4">
    <source>
        <dbReference type="Proteomes" id="UP001499854"/>
    </source>
</evidence>
<dbReference type="Proteomes" id="UP001499854">
    <property type="component" value="Unassembled WGS sequence"/>
</dbReference>
<keyword evidence="2" id="KW-0472">Membrane</keyword>
<accession>A0ABN2SRG0</accession>
<evidence type="ECO:0000256" key="1">
    <source>
        <dbReference type="SAM" id="MobiDB-lite"/>
    </source>
</evidence>
<reference evidence="3 4" key="1">
    <citation type="journal article" date="2019" name="Int. J. Syst. Evol. Microbiol.">
        <title>The Global Catalogue of Microorganisms (GCM) 10K type strain sequencing project: providing services to taxonomists for standard genome sequencing and annotation.</title>
        <authorList>
            <consortium name="The Broad Institute Genomics Platform"/>
            <consortium name="The Broad Institute Genome Sequencing Center for Infectious Disease"/>
            <person name="Wu L."/>
            <person name="Ma J."/>
        </authorList>
    </citation>
    <scope>NUCLEOTIDE SEQUENCE [LARGE SCALE GENOMIC DNA]</scope>
    <source>
        <strain evidence="3 4">JCM 16013</strain>
    </source>
</reference>
<evidence type="ECO:0000256" key="2">
    <source>
        <dbReference type="SAM" id="Phobius"/>
    </source>
</evidence>
<feature type="transmembrane region" description="Helical" evidence="2">
    <location>
        <begin position="43"/>
        <end position="62"/>
    </location>
</feature>
<dbReference type="EMBL" id="BAAAQM010000045">
    <property type="protein sequence ID" value="GAA1991221.1"/>
    <property type="molecule type" value="Genomic_DNA"/>
</dbReference>
<keyword evidence="4" id="KW-1185">Reference proteome</keyword>
<feature type="compositionally biased region" description="Polar residues" evidence="1">
    <location>
        <begin position="127"/>
        <end position="147"/>
    </location>
</feature>
<keyword evidence="2" id="KW-0812">Transmembrane</keyword>
<comment type="caution">
    <text evidence="3">The sequence shown here is derived from an EMBL/GenBank/DDBJ whole genome shotgun (WGS) entry which is preliminary data.</text>
</comment>
<gene>
    <name evidence="3" type="ORF">GCM10009838_63330</name>
</gene>
<proteinExistence type="predicted"/>
<evidence type="ECO:0000313" key="3">
    <source>
        <dbReference type="EMBL" id="GAA1991221.1"/>
    </source>
</evidence>
<keyword evidence="2" id="KW-1133">Transmembrane helix</keyword>
<sequence length="507" mass="53008">MDGDEDVRRMLSGAAMRNEKEHRDLIGPAVEIVLHRRRLMRTYGAAGSGLMVAAGATVAIWLSGSSTEARPVPAASSTPTVSAAPPTGQTVWDKNHDISSRLPGILNPLLPKGLSVVRSTSQVPNSGYQLVGPTGSNDFSLTSSPKGQRNRAMEEGGCVVGGVCSQRTVPGGTLYIQTKNFTADYGGNSGYAPGTGKQVLTVNAEYEFLPAAADGHVVDVALATTVSHEQYAARAPKDWGDAPWPPPAQPNTSFNASGALLSPDDFMALISKPGFSAVSTLLDPDSPVDQATLERHKTADATIAAAVKPILPPGLTLAISNGSTGAAQRSELVLTGPSGANLFSWQARPQVKTWQHGFACERHTQENCTWKEVPGGEVQVVHTSGSMQALGGASHYADGQTSAVISGGDVYTYLPDDPNGTVIELSTGEQIRDIPWAATRPTDGTYADPSKAWPPPARTGEAFNAGGSLISLDQFAAMMRTPGIADVVKTVNRAVDPLSGDSIAIFD</sequence>
<feature type="region of interest" description="Disordered" evidence="1">
    <location>
        <begin position="127"/>
        <end position="150"/>
    </location>
</feature>
<protein>
    <submittedName>
        <fullName evidence="3">Uncharacterized protein</fullName>
    </submittedName>
</protein>
<name>A0ABN2SRG0_9ACTN</name>